<name>A0ABQ2BXF4_9FLAO</name>
<comment type="caution">
    <text evidence="2">The sequence shown here is derived from an EMBL/GenBank/DDBJ whole genome shotgun (WGS) entry which is preliminary data.</text>
</comment>
<evidence type="ECO:0000256" key="1">
    <source>
        <dbReference type="SAM" id="SignalP"/>
    </source>
</evidence>
<gene>
    <name evidence="2" type="ORF">GCM10011444_14590</name>
</gene>
<evidence type="ECO:0000313" key="2">
    <source>
        <dbReference type="EMBL" id="GGI57150.1"/>
    </source>
</evidence>
<keyword evidence="1" id="KW-0732">Signal</keyword>
<dbReference type="RefSeq" id="WP_188374029.1">
    <property type="nucleotide sequence ID" value="NZ_BMDQ01000001.1"/>
</dbReference>
<dbReference type="Proteomes" id="UP000624701">
    <property type="component" value="Unassembled WGS sequence"/>
</dbReference>
<organism evidence="2 3">
    <name type="scientific">Winogradskyella haliclonae</name>
    <dbReference type="NCBI Taxonomy" id="2048558"/>
    <lineage>
        <taxon>Bacteria</taxon>
        <taxon>Pseudomonadati</taxon>
        <taxon>Bacteroidota</taxon>
        <taxon>Flavobacteriia</taxon>
        <taxon>Flavobacteriales</taxon>
        <taxon>Flavobacteriaceae</taxon>
        <taxon>Winogradskyella</taxon>
    </lineage>
</organism>
<feature type="chain" id="PRO_5047517856" evidence="1">
    <location>
        <begin position="23"/>
        <end position="141"/>
    </location>
</feature>
<accession>A0ABQ2BXF4</accession>
<reference evidence="3" key="1">
    <citation type="journal article" date="2019" name="Int. J. Syst. Evol. Microbiol.">
        <title>The Global Catalogue of Microorganisms (GCM) 10K type strain sequencing project: providing services to taxonomists for standard genome sequencing and annotation.</title>
        <authorList>
            <consortium name="The Broad Institute Genomics Platform"/>
            <consortium name="The Broad Institute Genome Sequencing Center for Infectious Disease"/>
            <person name="Wu L."/>
            <person name="Ma J."/>
        </authorList>
    </citation>
    <scope>NUCLEOTIDE SEQUENCE [LARGE SCALE GENOMIC DNA]</scope>
    <source>
        <strain evidence="3">CCM 8681</strain>
    </source>
</reference>
<feature type="signal peptide" evidence="1">
    <location>
        <begin position="1"/>
        <end position="22"/>
    </location>
</feature>
<proteinExistence type="predicted"/>
<dbReference type="EMBL" id="BMDQ01000001">
    <property type="protein sequence ID" value="GGI57150.1"/>
    <property type="molecule type" value="Genomic_DNA"/>
</dbReference>
<evidence type="ECO:0000313" key="3">
    <source>
        <dbReference type="Proteomes" id="UP000624701"/>
    </source>
</evidence>
<keyword evidence="3" id="KW-1185">Reference proteome</keyword>
<protein>
    <submittedName>
        <fullName evidence="2">Uncharacterized protein</fullName>
    </submittedName>
</protein>
<sequence length="141" mass="15232">MKTIYILLVSLYLLTNTQTVLVQSNSMPDFTIQCSQSTINGDAVNVSSTFSKTGNTITWTQTTNTNSMTAQFAIVETSGSWDSATSNGDISFVVTSNDYSETIRIIGDSDDLSLTMNENTTDASSTSASEILFNISSISYQ</sequence>